<keyword evidence="1" id="KW-0175">Coiled coil</keyword>
<evidence type="ECO:0000313" key="3">
    <source>
        <dbReference type="Proteomes" id="UP000619101"/>
    </source>
</evidence>
<proteinExistence type="predicted"/>
<accession>A0ABR8XWF2</accession>
<gene>
    <name evidence="2" type="ORF">H9635_05850</name>
</gene>
<evidence type="ECO:0000313" key="2">
    <source>
        <dbReference type="EMBL" id="MBD8036260.1"/>
    </source>
</evidence>
<name>A0ABR8XWF2_9BACL</name>
<feature type="coiled-coil region" evidence="1">
    <location>
        <begin position="34"/>
        <end position="75"/>
    </location>
</feature>
<sequence length="216" mass="24509">MKRILVCLSVMFILVACSNKNEENSPNSDTVEEVNASTQLLEDNTAQIDKLEKQNEELQATLDNLQTDFNYKEEEAAHYKQVIDDLIKDYSDAELKDLAIDLWDYKLEVNGLPVPTNGLVDIQDQTIEISLMEKQSDYLILPSEVFMQGQISGDYIDHLKVNANPSETYVTDGTVVTAVHHKYENVENGTTMSFSITEELRKRLGLETTEITINKK</sequence>
<protein>
    <submittedName>
        <fullName evidence="2">Uncharacterized protein</fullName>
    </submittedName>
</protein>
<dbReference type="Proteomes" id="UP000619101">
    <property type="component" value="Unassembled WGS sequence"/>
</dbReference>
<keyword evidence="3" id="KW-1185">Reference proteome</keyword>
<dbReference type="PROSITE" id="PS51257">
    <property type="entry name" value="PROKAR_LIPOPROTEIN"/>
    <property type="match status" value="1"/>
</dbReference>
<comment type="caution">
    <text evidence="2">The sequence shown here is derived from an EMBL/GenBank/DDBJ whole genome shotgun (WGS) entry which is preliminary data.</text>
</comment>
<evidence type="ECO:0000256" key="1">
    <source>
        <dbReference type="SAM" id="Coils"/>
    </source>
</evidence>
<dbReference type="RefSeq" id="WP_191699212.1">
    <property type="nucleotide sequence ID" value="NZ_JACSPZ010000002.1"/>
</dbReference>
<reference evidence="2 3" key="1">
    <citation type="submission" date="2020-08" db="EMBL/GenBank/DDBJ databases">
        <title>A Genomic Blueprint of the Chicken Gut Microbiome.</title>
        <authorList>
            <person name="Gilroy R."/>
            <person name="Ravi A."/>
            <person name="Getino M."/>
            <person name="Pursley I."/>
            <person name="Horton D.L."/>
            <person name="Alikhan N.-F."/>
            <person name="Baker D."/>
            <person name="Gharbi K."/>
            <person name="Hall N."/>
            <person name="Watson M."/>
            <person name="Adriaenssens E.M."/>
            <person name="Foster-Nyarko E."/>
            <person name="Jarju S."/>
            <person name="Secka A."/>
            <person name="Antonio M."/>
            <person name="Oren A."/>
            <person name="Chaudhuri R."/>
            <person name="La Ragione R.M."/>
            <person name="Hildebrand F."/>
            <person name="Pallen M.J."/>
        </authorList>
    </citation>
    <scope>NUCLEOTIDE SEQUENCE [LARGE SCALE GENOMIC DNA]</scope>
    <source>
        <strain evidence="2 3">A46</strain>
    </source>
</reference>
<dbReference type="EMBL" id="JACSPZ010000002">
    <property type="protein sequence ID" value="MBD8036260.1"/>
    <property type="molecule type" value="Genomic_DNA"/>
</dbReference>
<organism evidence="2 3">
    <name type="scientific">Solibacillus faecavium</name>
    <dbReference type="NCBI Taxonomy" id="2762221"/>
    <lineage>
        <taxon>Bacteria</taxon>
        <taxon>Bacillati</taxon>
        <taxon>Bacillota</taxon>
        <taxon>Bacilli</taxon>
        <taxon>Bacillales</taxon>
        <taxon>Caryophanaceae</taxon>
        <taxon>Solibacillus</taxon>
    </lineage>
</organism>